<gene>
    <name evidence="6" type="ORF">B2J93_4700</name>
</gene>
<evidence type="ECO:0000256" key="1">
    <source>
        <dbReference type="ARBA" id="ARBA00022723"/>
    </source>
</evidence>
<dbReference type="GO" id="GO:0003677">
    <property type="term" value="F:DNA binding"/>
    <property type="evidence" value="ECO:0007669"/>
    <property type="project" value="InterPro"/>
</dbReference>
<dbReference type="InterPro" id="IPR036864">
    <property type="entry name" value="Zn2-C6_fun-type_DNA-bd_sf"/>
</dbReference>
<dbReference type="CDD" id="cd00067">
    <property type="entry name" value="GAL4"/>
    <property type="match status" value="1"/>
</dbReference>
<dbReference type="STRING" id="503106.A0A218Z2I5"/>
<dbReference type="AlphaFoldDB" id="A0A218Z2I5"/>
<evidence type="ECO:0000313" key="7">
    <source>
        <dbReference type="Proteomes" id="UP000242519"/>
    </source>
</evidence>
<dbReference type="EMBL" id="MZNU01000257">
    <property type="protein sequence ID" value="OWP01850.1"/>
    <property type="molecule type" value="Genomic_DNA"/>
</dbReference>
<feature type="region of interest" description="Disordered" evidence="3">
    <location>
        <begin position="1"/>
        <end position="70"/>
    </location>
</feature>
<keyword evidence="2" id="KW-0539">Nucleus</keyword>
<name>A0A218Z2I5_9HELO</name>
<feature type="domain" description="Xylanolytic transcriptional activator regulatory" evidence="5">
    <location>
        <begin position="386"/>
        <end position="459"/>
    </location>
</feature>
<feature type="compositionally biased region" description="Polar residues" evidence="3">
    <location>
        <begin position="142"/>
        <end position="171"/>
    </location>
</feature>
<dbReference type="InterPro" id="IPR007219">
    <property type="entry name" value="XnlR_reg_dom"/>
</dbReference>
<dbReference type="GO" id="GO:0008270">
    <property type="term" value="F:zinc ion binding"/>
    <property type="evidence" value="ECO:0007669"/>
    <property type="project" value="InterPro"/>
</dbReference>
<evidence type="ECO:0000259" key="5">
    <source>
        <dbReference type="SMART" id="SM00906"/>
    </source>
</evidence>
<evidence type="ECO:0000256" key="2">
    <source>
        <dbReference type="ARBA" id="ARBA00023242"/>
    </source>
</evidence>
<feature type="compositionally biased region" description="Low complexity" evidence="3">
    <location>
        <begin position="721"/>
        <end position="732"/>
    </location>
</feature>
<organism evidence="6 7">
    <name type="scientific">Diplocarpon coronariae</name>
    <dbReference type="NCBI Taxonomy" id="2795749"/>
    <lineage>
        <taxon>Eukaryota</taxon>
        <taxon>Fungi</taxon>
        <taxon>Dikarya</taxon>
        <taxon>Ascomycota</taxon>
        <taxon>Pezizomycotina</taxon>
        <taxon>Leotiomycetes</taxon>
        <taxon>Helotiales</taxon>
        <taxon>Drepanopezizaceae</taxon>
        <taxon>Diplocarpon</taxon>
    </lineage>
</organism>
<dbReference type="Gene3D" id="4.10.240.10">
    <property type="entry name" value="Zn(2)-C6 fungal-type DNA-binding domain"/>
    <property type="match status" value="1"/>
</dbReference>
<keyword evidence="1" id="KW-0479">Metal-binding</keyword>
<evidence type="ECO:0000256" key="3">
    <source>
        <dbReference type="SAM" id="MobiDB-lite"/>
    </source>
</evidence>
<dbReference type="PANTHER" id="PTHR47425:SF2">
    <property type="entry name" value="FARB-RELATED"/>
    <property type="match status" value="1"/>
</dbReference>
<keyword evidence="7" id="KW-1185">Reference proteome</keyword>
<protein>
    <recommendedName>
        <fullName evidence="8">Zn(2)-C6 fungal-type domain-containing protein</fullName>
    </recommendedName>
</protein>
<dbReference type="GO" id="GO:0000981">
    <property type="term" value="F:DNA-binding transcription factor activity, RNA polymerase II-specific"/>
    <property type="evidence" value="ECO:0007669"/>
    <property type="project" value="InterPro"/>
</dbReference>
<evidence type="ECO:0000259" key="4">
    <source>
        <dbReference type="SMART" id="SM00066"/>
    </source>
</evidence>
<feature type="region of interest" description="Disordered" evidence="3">
    <location>
        <begin position="139"/>
        <end position="176"/>
    </location>
</feature>
<feature type="compositionally biased region" description="Polar residues" evidence="3">
    <location>
        <begin position="755"/>
        <end position="764"/>
    </location>
</feature>
<dbReference type="Proteomes" id="UP000242519">
    <property type="component" value="Unassembled WGS sequence"/>
</dbReference>
<dbReference type="OrthoDB" id="4451586at2759"/>
<dbReference type="Pfam" id="PF04082">
    <property type="entry name" value="Fungal_trans"/>
    <property type="match status" value="1"/>
</dbReference>
<dbReference type="InterPro" id="IPR001138">
    <property type="entry name" value="Zn2Cys6_DnaBD"/>
</dbReference>
<dbReference type="InterPro" id="IPR052761">
    <property type="entry name" value="Fungal_Detox/Toxin_TFs"/>
</dbReference>
<dbReference type="SMART" id="SM00906">
    <property type="entry name" value="Fungal_trans"/>
    <property type="match status" value="1"/>
</dbReference>
<dbReference type="SMART" id="SM00066">
    <property type="entry name" value="GAL4"/>
    <property type="match status" value="1"/>
</dbReference>
<accession>A0A218Z2I5</accession>
<dbReference type="SUPFAM" id="SSF57701">
    <property type="entry name" value="Zn2/Cys6 DNA-binding domain"/>
    <property type="match status" value="1"/>
</dbReference>
<feature type="region of interest" description="Disordered" evidence="3">
    <location>
        <begin position="721"/>
        <end position="770"/>
    </location>
</feature>
<comment type="caution">
    <text evidence="6">The sequence shown here is derived from an EMBL/GenBank/DDBJ whole genome shotgun (WGS) entry which is preliminary data.</text>
</comment>
<dbReference type="PANTHER" id="PTHR47425">
    <property type="entry name" value="FARB-RELATED"/>
    <property type="match status" value="1"/>
</dbReference>
<feature type="compositionally biased region" description="Low complexity" evidence="3">
    <location>
        <begin position="29"/>
        <end position="51"/>
    </location>
</feature>
<dbReference type="InParanoid" id="A0A218Z2I5"/>
<reference evidence="6 7" key="1">
    <citation type="submission" date="2017-04" db="EMBL/GenBank/DDBJ databases">
        <title>Draft genome sequence of Marssonina coronaria NL1: causal agent of apple blotch.</title>
        <authorList>
            <person name="Cheng Q."/>
        </authorList>
    </citation>
    <scope>NUCLEOTIDE SEQUENCE [LARGE SCALE GENOMIC DNA]</scope>
    <source>
        <strain evidence="6 7">NL1</strain>
    </source>
</reference>
<evidence type="ECO:0000313" key="6">
    <source>
        <dbReference type="EMBL" id="OWP01850.1"/>
    </source>
</evidence>
<dbReference type="CDD" id="cd12148">
    <property type="entry name" value="fungal_TF_MHR"/>
    <property type="match status" value="1"/>
</dbReference>
<dbReference type="GO" id="GO:0006351">
    <property type="term" value="P:DNA-templated transcription"/>
    <property type="evidence" value="ECO:0007669"/>
    <property type="project" value="InterPro"/>
</dbReference>
<proteinExistence type="predicted"/>
<feature type="domain" description="Zn(2)-C6 fungal-type" evidence="4">
    <location>
        <begin position="68"/>
        <end position="128"/>
    </location>
</feature>
<sequence>MADLPPAAGPAGPPNQELPNVPDDERDPNNNTNADTNVNNNPTTNLATTNNNKKRARSSEDGGRPIKKRASRACVACRARKVRCDVAPRTLKAMAEGTFSARVGVTCNNCDIDGIPCLLDESRRRKRSRDIAVGVPPWVNPLQLSGHGNTSPYTSMDPTGSPTGWQENTASDAHRPHGLYQNADRQIEQRHDHQSLGYAPDRYTADPTCGLMTSASIGGDLERTKLATPPAQIPPLLKHQLPGFFKPLPIRMTSVDIEHLYAKGALSVPAAMVRNALLQAYCEWVHPYMPTLELHRVLSVINDETGRSGQLSLLLFQAMMFAGAGFVDKNVLAVAGYPNRKAARKAYFQKARALYDLDYESDRIALIQSLLLMTYWYESPEDPKDTWHWMGVAISLAHTVGLHRDSRGSALAPAKQKLWKRIWFSCLMRDRLIALGMRRPTRIQEADYNVPMVEESDFEIAALPDHITIIGPECTLVRDVAAQRQLARMCMAKIQLCTCIADVLQAQYSVQFSIRRQGVTADENTQSNVTLAPRRLERLDEVEACDAKLRAWFAGLDATCEYPGTLPAGGSGPSILVQCSLLHMVYYTTVSALHRPQIMPSTIPGPSLDPAHRVQAAARRKVFEASEKITLISRNLSRWQLVRFLPTAGVTVLLPALIMHLFDIKSPNELARRRALCGFHQCMDVLEQLREAYASADLAVHFMEAAVRLAQIGESVKPQAAAEAEAGAGAQVPVPPSHPHGGNQQCDPTELTPPASASTASLQGPSPLLSQGVGVGTGMYNGMYPGMYSGMHGGVHNGMDERMQNGMDDCMSNGIDEAMDGGMGEGMGNNIRHGLGHGIDNSMDTDMDTGMDDGTNMGKDTGMGFGMGMGAGMGTGMNNDVNLGEFVHLDNSLFAEGMWSDEGSHCESSLFPEDFGDFGFGSRERGDGVYRGQ</sequence>
<evidence type="ECO:0008006" key="8">
    <source>
        <dbReference type="Google" id="ProtNLM"/>
    </source>
</evidence>